<keyword evidence="4 10" id="KW-1133">Transmembrane helix</keyword>
<protein>
    <recommendedName>
        <fullName evidence="10">Fluoride-specific ion channel FluC</fullName>
    </recommendedName>
</protein>
<evidence type="ECO:0000256" key="9">
    <source>
        <dbReference type="ARBA" id="ARBA00049940"/>
    </source>
</evidence>
<comment type="catalytic activity">
    <reaction evidence="8">
        <text>fluoride(in) = fluoride(out)</text>
        <dbReference type="Rhea" id="RHEA:76159"/>
        <dbReference type="ChEBI" id="CHEBI:17051"/>
    </reaction>
    <physiologicalReaction direction="left-to-right" evidence="8">
        <dbReference type="Rhea" id="RHEA:76160"/>
    </physiologicalReaction>
</comment>
<evidence type="ECO:0000256" key="3">
    <source>
        <dbReference type="ARBA" id="ARBA00022692"/>
    </source>
</evidence>
<evidence type="ECO:0000256" key="2">
    <source>
        <dbReference type="ARBA" id="ARBA00022475"/>
    </source>
</evidence>
<comment type="activity regulation">
    <text evidence="10">Na(+) is not transported, but it plays an essential structural role and its presence is essential for fluoride channel function.</text>
</comment>
<keyword evidence="10" id="KW-0915">Sodium</keyword>
<dbReference type="GeneID" id="42981578"/>
<dbReference type="PANTHER" id="PTHR28259:SF1">
    <property type="entry name" value="FLUORIDE EXPORT PROTEIN 1-RELATED"/>
    <property type="match status" value="1"/>
</dbReference>
<keyword evidence="12" id="KW-1185">Reference proteome</keyword>
<feature type="transmembrane region" description="Helical" evidence="10">
    <location>
        <begin position="6"/>
        <end position="24"/>
    </location>
</feature>
<evidence type="ECO:0000256" key="8">
    <source>
        <dbReference type="ARBA" id="ARBA00035585"/>
    </source>
</evidence>
<comment type="similarity">
    <text evidence="7 10">Belongs to the fluoride channel Fluc/FEX (TC 1.A.43) family.</text>
</comment>
<keyword evidence="2 10" id="KW-1003">Cell membrane</keyword>
<dbReference type="PANTHER" id="PTHR28259">
    <property type="entry name" value="FLUORIDE EXPORT PROTEIN 1-RELATED"/>
    <property type="match status" value="1"/>
</dbReference>
<dbReference type="Proteomes" id="UP000078582">
    <property type="component" value="Chromosome"/>
</dbReference>
<keyword evidence="10" id="KW-0479">Metal-binding</keyword>
<feature type="transmembrane region" description="Helical" evidence="10">
    <location>
        <begin position="61"/>
        <end position="84"/>
    </location>
</feature>
<dbReference type="OrthoDB" id="9815830at2"/>
<dbReference type="GO" id="GO:0062054">
    <property type="term" value="F:fluoride channel activity"/>
    <property type="evidence" value="ECO:0007669"/>
    <property type="project" value="UniProtKB-UniRule"/>
</dbReference>
<dbReference type="GO" id="GO:0140114">
    <property type="term" value="P:cellular detoxification of fluoride"/>
    <property type="evidence" value="ECO:0007669"/>
    <property type="project" value="UniProtKB-UniRule"/>
</dbReference>
<feature type="transmembrane region" description="Helical" evidence="10">
    <location>
        <begin position="96"/>
        <end position="116"/>
    </location>
</feature>
<evidence type="ECO:0000256" key="4">
    <source>
        <dbReference type="ARBA" id="ARBA00022989"/>
    </source>
</evidence>
<keyword evidence="10" id="KW-0813">Transport</keyword>
<dbReference type="GO" id="GO:0046872">
    <property type="term" value="F:metal ion binding"/>
    <property type="evidence" value="ECO:0007669"/>
    <property type="project" value="UniProtKB-KW"/>
</dbReference>
<dbReference type="EMBL" id="CP014873">
    <property type="protein sequence ID" value="ANK62165.1"/>
    <property type="molecule type" value="Genomic_DNA"/>
</dbReference>
<evidence type="ECO:0000256" key="7">
    <source>
        <dbReference type="ARBA" id="ARBA00035120"/>
    </source>
</evidence>
<dbReference type="STRING" id="375175.AYR53_04880"/>
<keyword evidence="3 10" id="KW-0812">Transmembrane</keyword>
<organism evidence="11 12">
    <name type="scientific">Loigolactobacillus backii</name>
    <dbReference type="NCBI Taxonomy" id="375175"/>
    <lineage>
        <taxon>Bacteria</taxon>
        <taxon>Bacillati</taxon>
        <taxon>Bacillota</taxon>
        <taxon>Bacilli</taxon>
        <taxon>Lactobacillales</taxon>
        <taxon>Lactobacillaceae</taxon>
        <taxon>Loigolactobacillus</taxon>
    </lineage>
</organism>
<evidence type="ECO:0000313" key="12">
    <source>
        <dbReference type="Proteomes" id="UP000078582"/>
    </source>
</evidence>
<evidence type="ECO:0000256" key="5">
    <source>
        <dbReference type="ARBA" id="ARBA00023136"/>
    </source>
</evidence>
<dbReference type="GO" id="GO:0005886">
    <property type="term" value="C:plasma membrane"/>
    <property type="evidence" value="ECO:0007669"/>
    <property type="project" value="UniProtKB-SubCell"/>
</dbReference>
<dbReference type="InterPro" id="IPR003691">
    <property type="entry name" value="FluC"/>
</dbReference>
<dbReference type="HAMAP" id="MF_00454">
    <property type="entry name" value="FluC"/>
    <property type="match status" value="1"/>
</dbReference>
<dbReference type="AlphaFoldDB" id="A0A192H1D0"/>
<comment type="subcellular location">
    <subcellularLocation>
        <location evidence="1 10">Cell membrane</location>
        <topology evidence="1 10">Multi-pass membrane protein</topology>
    </subcellularLocation>
</comment>
<feature type="transmembrane region" description="Helical" evidence="10">
    <location>
        <begin position="36"/>
        <end position="55"/>
    </location>
</feature>
<dbReference type="RefSeq" id="WP_068281220.1">
    <property type="nucleotide sequence ID" value="NZ_CP014873.1"/>
</dbReference>
<keyword evidence="10" id="KW-0406">Ion transport</keyword>
<feature type="binding site" evidence="10">
    <location>
        <position position="72"/>
    </location>
    <ligand>
        <name>Na(+)</name>
        <dbReference type="ChEBI" id="CHEBI:29101"/>
        <note>structural</note>
    </ligand>
</feature>
<name>A0A192H1D0_9LACO</name>
<reference evidence="11 12" key="1">
    <citation type="submission" date="2016-03" db="EMBL/GenBank/DDBJ databases">
        <title>Pediococcus and Lactobacillus from brewery environment - whole genome sequencing and assembly.</title>
        <authorList>
            <person name="Behr J."/>
            <person name="Geissler A.J."/>
            <person name="Vogel R.F."/>
        </authorList>
    </citation>
    <scope>NUCLEOTIDE SEQUENCE [LARGE SCALE GENOMIC DNA]</scope>
    <source>
        <strain evidence="11 12">TMW 1.1989</strain>
    </source>
</reference>
<feature type="binding site" evidence="10">
    <location>
        <position position="69"/>
    </location>
    <ligand>
        <name>Na(+)</name>
        <dbReference type="ChEBI" id="CHEBI:29101"/>
        <note>structural</note>
    </ligand>
</feature>
<gene>
    <name evidence="10" type="primary">fluC</name>
    <name evidence="10" type="synonym">crcB</name>
    <name evidence="11" type="ORF">AYR53_04880</name>
</gene>
<evidence type="ECO:0000313" key="11">
    <source>
        <dbReference type="EMBL" id="ANK62165.1"/>
    </source>
</evidence>
<evidence type="ECO:0000256" key="6">
    <source>
        <dbReference type="ARBA" id="ARBA00023303"/>
    </source>
</evidence>
<keyword evidence="5 10" id="KW-0472">Membrane</keyword>
<proteinExistence type="inferred from homology"/>
<comment type="function">
    <text evidence="9 10">Fluoride-specific ion channel. Important for reducing fluoride concentration in the cell, thus reducing its toxicity.</text>
</comment>
<evidence type="ECO:0000256" key="1">
    <source>
        <dbReference type="ARBA" id="ARBA00004651"/>
    </source>
</evidence>
<sequence length="118" mass="12896">MAFMLVDLGAAIGAVIRFTISNWVKRVANIRFPIATFGINLVGSFLIGLLSFNPATSINHLLFSTGVLGGLTTFSTLMNELVIFQRRGQWYSLLQYLILSTVLGVGLAYLGVWVAGWL</sequence>
<dbReference type="Pfam" id="PF02537">
    <property type="entry name" value="CRCB"/>
    <property type="match status" value="1"/>
</dbReference>
<accession>A0A192H1D0</accession>
<keyword evidence="6 10" id="KW-0407">Ion channel</keyword>
<evidence type="ECO:0000256" key="10">
    <source>
        <dbReference type="HAMAP-Rule" id="MF_00454"/>
    </source>
</evidence>